<reference evidence="1" key="1">
    <citation type="submission" date="2021-03" db="EMBL/GenBank/DDBJ databases">
        <authorList>
            <person name="Bekaert M."/>
        </authorList>
    </citation>
    <scope>NUCLEOTIDE SEQUENCE</scope>
</reference>
<evidence type="ECO:0000313" key="2">
    <source>
        <dbReference type="Proteomes" id="UP000683360"/>
    </source>
</evidence>
<dbReference type="AlphaFoldDB" id="A0A8S3PWS1"/>
<name>A0A8S3PWS1_MYTED</name>
<dbReference type="Proteomes" id="UP000683360">
    <property type="component" value="Unassembled WGS sequence"/>
</dbReference>
<evidence type="ECO:0000313" key="1">
    <source>
        <dbReference type="EMBL" id="CAG2187635.1"/>
    </source>
</evidence>
<gene>
    <name evidence="1" type="ORF">MEDL_3108</name>
</gene>
<dbReference type="EMBL" id="CAJPWZ010000176">
    <property type="protein sequence ID" value="CAG2187635.1"/>
    <property type="molecule type" value="Genomic_DNA"/>
</dbReference>
<dbReference type="OrthoDB" id="6114712at2759"/>
<comment type="caution">
    <text evidence="1">The sequence shown here is derived from an EMBL/GenBank/DDBJ whole genome shotgun (WGS) entry which is preliminary data.</text>
</comment>
<keyword evidence="2" id="KW-1185">Reference proteome</keyword>
<sequence>MHPIASWSSVPTLQMVTQALYQHFPNTSNLVKALRLKRIKLEFLSQNWQNQEQNLQDYIHGYVADKDEKHYRIAQKWFSLSGKFSQIINKNFQRFLKFHSLVEFDCNDHYKGSDILVFPCCLSNEIANFELTDIATALAINEESAKTITDILCCSLTANYNKTFQLTKDSCLLPYSSPFHKKLTKKLKISRKKRKDTDSTSTNTFLFRQYEQKPEKMRKLQSFKIFLQKKIYVVNVWMKWKNVSMSLIR</sequence>
<protein>
    <submittedName>
        <fullName evidence="1">Uncharacterized protein</fullName>
    </submittedName>
</protein>
<organism evidence="1 2">
    <name type="scientific">Mytilus edulis</name>
    <name type="common">Blue mussel</name>
    <dbReference type="NCBI Taxonomy" id="6550"/>
    <lineage>
        <taxon>Eukaryota</taxon>
        <taxon>Metazoa</taxon>
        <taxon>Spiralia</taxon>
        <taxon>Lophotrochozoa</taxon>
        <taxon>Mollusca</taxon>
        <taxon>Bivalvia</taxon>
        <taxon>Autobranchia</taxon>
        <taxon>Pteriomorphia</taxon>
        <taxon>Mytilida</taxon>
        <taxon>Mytiloidea</taxon>
        <taxon>Mytilidae</taxon>
        <taxon>Mytilinae</taxon>
        <taxon>Mytilus</taxon>
    </lineage>
</organism>
<proteinExistence type="predicted"/>
<accession>A0A8S3PWS1</accession>